<dbReference type="GO" id="GO:0071978">
    <property type="term" value="P:bacterial-type flagellum-dependent swarming motility"/>
    <property type="evidence" value="ECO:0007669"/>
    <property type="project" value="TreeGrafter"/>
</dbReference>
<dbReference type="InterPro" id="IPR001444">
    <property type="entry name" value="Flag_bb_rod_N"/>
</dbReference>
<dbReference type="InterPro" id="IPR011491">
    <property type="entry name" value="FlgE_D2"/>
</dbReference>
<dbReference type="AlphaFoldDB" id="A0A7W6N8U5"/>
<name>A0A7W6N8U5_9HYPH</name>
<evidence type="ECO:0000256" key="3">
    <source>
        <dbReference type="ARBA" id="ARBA00019015"/>
    </source>
</evidence>
<comment type="caution">
    <text evidence="10">The sequence shown here is derived from an EMBL/GenBank/DDBJ whole genome shotgun (WGS) entry which is preliminary data.</text>
</comment>
<proteinExistence type="inferred from homology"/>
<evidence type="ECO:0000256" key="2">
    <source>
        <dbReference type="ARBA" id="ARBA00009677"/>
    </source>
</evidence>
<dbReference type="PANTHER" id="PTHR30435:SF1">
    <property type="entry name" value="FLAGELLAR HOOK PROTEIN FLGE"/>
    <property type="match status" value="1"/>
</dbReference>
<dbReference type="GO" id="GO:0005829">
    <property type="term" value="C:cytosol"/>
    <property type="evidence" value="ECO:0007669"/>
    <property type="project" value="TreeGrafter"/>
</dbReference>
<evidence type="ECO:0000259" key="7">
    <source>
        <dbReference type="Pfam" id="PF06429"/>
    </source>
</evidence>
<dbReference type="Pfam" id="PF07559">
    <property type="entry name" value="FlgE_D2"/>
    <property type="match status" value="1"/>
</dbReference>
<dbReference type="InterPro" id="IPR053967">
    <property type="entry name" value="LlgE_F_G-like_D1"/>
</dbReference>
<evidence type="ECO:0000256" key="1">
    <source>
        <dbReference type="ARBA" id="ARBA00004117"/>
    </source>
</evidence>
<evidence type="ECO:0000313" key="11">
    <source>
        <dbReference type="Proteomes" id="UP000519439"/>
    </source>
</evidence>
<feature type="domain" description="Flagellar basal-body/hook protein C-terminal" evidence="7">
    <location>
        <begin position="452"/>
        <end position="496"/>
    </location>
</feature>
<evidence type="ECO:0000313" key="10">
    <source>
        <dbReference type="EMBL" id="MBB4040773.1"/>
    </source>
</evidence>
<comment type="similarity">
    <text evidence="2 5">Belongs to the flagella basal body rod proteins family.</text>
</comment>
<dbReference type="Gene3D" id="2.60.98.20">
    <property type="entry name" value="Flagellar hook protein FlgE"/>
    <property type="match status" value="1"/>
</dbReference>
<dbReference type="SUPFAM" id="SSF117143">
    <property type="entry name" value="Flagellar hook protein flgE"/>
    <property type="match status" value="1"/>
</dbReference>
<dbReference type="InterPro" id="IPR037058">
    <property type="entry name" value="Falgellar_hook_FlgE_sf"/>
</dbReference>
<keyword evidence="10" id="KW-0282">Flagellum</keyword>
<accession>A0A7W6N8U5</accession>
<dbReference type="GO" id="GO:0009424">
    <property type="term" value="C:bacterial-type flagellum hook"/>
    <property type="evidence" value="ECO:0007669"/>
    <property type="project" value="TreeGrafter"/>
</dbReference>
<dbReference type="EMBL" id="JACIDC010000007">
    <property type="protein sequence ID" value="MBB4040773.1"/>
    <property type="molecule type" value="Genomic_DNA"/>
</dbReference>
<dbReference type="Proteomes" id="UP000519439">
    <property type="component" value="Unassembled WGS sequence"/>
</dbReference>
<sequence length="498" mass="50849">MSLYGVLRSGVSGMNAQSNKLGTVAENIQNSSTTGYKRASTEFSSLILPSSEGNYNSGSVTSRVRYTIGDQGPIAYTSSGSDLAISGNGFFVVSDPSGSPYLTRAGNFVVDGRSGNLVNAAGFTLMGYKLGTGMAGPSLNSLDGVVPVNMSSFAMQASGSTQGTFKGNLPYSASIATAAGTSTAADPLAVPPVSGAVRFPATNMTQGETVKFRVGGGPEQTFVVTTQKTVAALAADINAAVTAGTLSGVNASVSPTGELVLTSTDPLSATDVTGTYTSVTKSSSLQVYDKVGNPIKVDITLSKVSDTRWTITVANGTDPTDPLTGTTTMNLDFDADGQIIAPAVLNFNIPGGEPFALDMSGMTQLAGEYNVTGSSNGNAPSAVKDVEFAADGTVYAVYEDGTRVGAYRIPLATVPSPDNLNPRAGNVYEPTAASGGYQVGFPETSGFGSIASGALEGSNVDIGTELTAMIEAQTSYTANSKVFQTGSELLDVLMNLKR</sequence>
<evidence type="ECO:0000256" key="5">
    <source>
        <dbReference type="RuleBase" id="RU362116"/>
    </source>
</evidence>
<dbReference type="RefSeq" id="WP_027316355.1">
    <property type="nucleotide sequence ID" value="NZ_JACIDC010000007.1"/>
</dbReference>
<evidence type="ECO:0000259" key="8">
    <source>
        <dbReference type="Pfam" id="PF07559"/>
    </source>
</evidence>
<reference evidence="10 11" key="1">
    <citation type="submission" date="2020-08" db="EMBL/GenBank/DDBJ databases">
        <title>Genomic Encyclopedia of Type Strains, Phase IV (KMG-IV): sequencing the most valuable type-strain genomes for metagenomic binning, comparative biology and taxonomic classification.</title>
        <authorList>
            <person name="Goeker M."/>
        </authorList>
    </citation>
    <scope>NUCLEOTIDE SEQUENCE [LARGE SCALE GENOMIC DNA]</scope>
    <source>
        <strain evidence="10 11">DSM 15743</strain>
    </source>
</reference>
<dbReference type="InterPro" id="IPR010930">
    <property type="entry name" value="Flg_bb/hook_C_dom"/>
</dbReference>
<keyword evidence="4 5" id="KW-0975">Bacterial flagellum</keyword>
<feature type="domain" description="Flagellar basal body rod protein N-terminal" evidence="6">
    <location>
        <begin position="7"/>
        <end position="37"/>
    </location>
</feature>
<dbReference type="NCBIfam" id="TIGR03506">
    <property type="entry name" value="FlgEFG_subfam"/>
    <property type="match status" value="1"/>
</dbReference>
<comment type="function">
    <text evidence="5">A flexible structure which links the flagellar filament to the drive apparatus in the basal body.</text>
</comment>
<gene>
    <name evidence="10" type="ORF">GGR34_002430</name>
</gene>
<comment type="subcellular location">
    <subcellularLocation>
        <location evidence="1 5">Bacterial flagellum basal body</location>
    </subcellularLocation>
</comment>
<dbReference type="Pfam" id="PF06429">
    <property type="entry name" value="Flg_bbr_C"/>
    <property type="match status" value="1"/>
</dbReference>
<evidence type="ECO:0000256" key="4">
    <source>
        <dbReference type="ARBA" id="ARBA00023143"/>
    </source>
</evidence>
<evidence type="ECO:0000259" key="9">
    <source>
        <dbReference type="Pfam" id="PF22692"/>
    </source>
</evidence>
<protein>
    <recommendedName>
        <fullName evidence="3 5">Flagellar hook protein FlgE</fullName>
    </recommendedName>
</protein>
<evidence type="ECO:0000259" key="6">
    <source>
        <dbReference type="Pfam" id="PF00460"/>
    </source>
</evidence>
<organism evidence="10 11">
    <name type="scientific">Microvirga flocculans</name>
    <dbReference type="NCBI Taxonomy" id="217168"/>
    <lineage>
        <taxon>Bacteria</taxon>
        <taxon>Pseudomonadati</taxon>
        <taxon>Pseudomonadota</taxon>
        <taxon>Alphaproteobacteria</taxon>
        <taxon>Hyphomicrobiales</taxon>
        <taxon>Methylobacteriaceae</taxon>
        <taxon>Microvirga</taxon>
    </lineage>
</organism>
<dbReference type="InterPro" id="IPR037925">
    <property type="entry name" value="FlgE/F/G-like"/>
</dbReference>
<feature type="domain" description="Flagellar hook protein FlgE D2" evidence="8">
    <location>
        <begin position="265"/>
        <end position="372"/>
    </location>
</feature>
<dbReference type="GO" id="GO:0009425">
    <property type="term" value="C:bacterial-type flagellum basal body"/>
    <property type="evidence" value="ECO:0007669"/>
    <property type="project" value="UniProtKB-SubCell"/>
</dbReference>
<dbReference type="Pfam" id="PF00460">
    <property type="entry name" value="Flg_bb_rod"/>
    <property type="match status" value="1"/>
</dbReference>
<keyword evidence="10" id="KW-0969">Cilium</keyword>
<keyword evidence="11" id="KW-1185">Reference proteome</keyword>
<feature type="domain" description="Flagellar hook protein FlgE/F/G-like D1" evidence="9">
    <location>
        <begin position="84"/>
        <end position="160"/>
    </location>
</feature>
<keyword evidence="10" id="KW-0966">Cell projection</keyword>
<dbReference type="PANTHER" id="PTHR30435">
    <property type="entry name" value="FLAGELLAR PROTEIN"/>
    <property type="match status" value="1"/>
</dbReference>
<dbReference type="InterPro" id="IPR020013">
    <property type="entry name" value="Flagellar_FlgE/F/G"/>
</dbReference>
<dbReference type="Pfam" id="PF22692">
    <property type="entry name" value="LlgE_F_G_D1"/>
    <property type="match status" value="1"/>
</dbReference>